<dbReference type="GO" id="GO:0006782">
    <property type="term" value="P:protoporphyrinogen IX biosynthetic process"/>
    <property type="evidence" value="ECO:0007669"/>
    <property type="project" value="UniProtKB-UniPathway"/>
</dbReference>
<accession>A0A1V9XNH8</accession>
<dbReference type="EC" id="2.5.1.61" evidence="4"/>
<dbReference type="InterPro" id="IPR022417">
    <property type="entry name" value="Porphobilin_deaminase_N"/>
</dbReference>
<dbReference type="Pfam" id="PF01379">
    <property type="entry name" value="Porphobil_deam"/>
    <property type="match status" value="1"/>
</dbReference>
<organism evidence="10 11">
    <name type="scientific">Tropilaelaps mercedesae</name>
    <dbReference type="NCBI Taxonomy" id="418985"/>
    <lineage>
        <taxon>Eukaryota</taxon>
        <taxon>Metazoa</taxon>
        <taxon>Ecdysozoa</taxon>
        <taxon>Arthropoda</taxon>
        <taxon>Chelicerata</taxon>
        <taxon>Arachnida</taxon>
        <taxon>Acari</taxon>
        <taxon>Parasitiformes</taxon>
        <taxon>Mesostigmata</taxon>
        <taxon>Gamasina</taxon>
        <taxon>Dermanyssoidea</taxon>
        <taxon>Laelapidae</taxon>
        <taxon>Tropilaelaps</taxon>
    </lineage>
</organism>
<dbReference type="Gene3D" id="3.30.160.40">
    <property type="entry name" value="Porphobilinogen deaminase, C-terminal domain"/>
    <property type="match status" value="1"/>
</dbReference>
<dbReference type="Pfam" id="PF03900">
    <property type="entry name" value="Porphobil_deamC"/>
    <property type="match status" value="1"/>
</dbReference>
<evidence type="ECO:0000259" key="8">
    <source>
        <dbReference type="Pfam" id="PF01379"/>
    </source>
</evidence>
<evidence type="ECO:0000313" key="11">
    <source>
        <dbReference type="Proteomes" id="UP000192247"/>
    </source>
</evidence>
<dbReference type="CDD" id="cd13645">
    <property type="entry name" value="PBP2_HuPBGD_like"/>
    <property type="match status" value="1"/>
</dbReference>
<feature type="domain" description="Porphobilinogen deaminase C-terminal" evidence="9">
    <location>
        <begin position="231"/>
        <end position="287"/>
    </location>
</feature>
<dbReference type="FunFam" id="3.40.190.10:FF:000005">
    <property type="entry name" value="Porphobilinogen deaminase"/>
    <property type="match status" value="1"/>
</dbReference>
<keyword evidence="11" id="KW-1185">Reference proteome</keyword>
<dbReference type="InterPro" id="IPR022418">
    <property type="entry name" value="Porphobilinogen_deaminase_C"/>
</dbReference>
<dbReference type="AlphaFoldDB" id="A0A1V9XNH8"/>
<keyword evidence="5" id="KW-0808">Transferase</keyword>
<dbReference type="FunFam" id="3.40.190.10:FF:000260">
    <property type="entry name" value="Porphobilinogen deaminase"/>
    <property type="match status" value="1"/>
</dbReference>
<comment type="cofactor">
    <cofactor evidence="1">
        <name>dipyrromethane</name>
        <dbReference type="ChEBI" id="CHEBI:60342"/>
    </cofactor>
</comment>
<evidence type="ECO:0000256" key="3">
    <source>
        <dbReference type="ARBA" id="ARBA00005638"/>
    </source>
</evidence>
<dbReference type="Gene3D" id="3.40.190.10">
    <property type="entry name" value="Periplasmic binding protein-like II"/>
    <property type="match status" value="2"/>
</dbReference>
<dbReference type="PANTHER" id="PTHR11557:SF0">
    <property type="entry name" value="PORPHOBILINOGEN DEAMINASE"/>
    <property type="match status" value="1"/>
</dbReference>
<dbReference type="HAMAP" id="MF_00260">
    <property type="entry name" value="Porphobil_deam"/>
    <property type="match status" value="1"/>
</dbReference>
<evidence type="ECO:0000256" key="1">
    <source>
        <dbReference type="ARBA" id="ARBA00001916"/>
    </source>
</evidence>
<dbReference type="PIRSF" id="PIRSF001438">
    <property type="entry name" value="4pyrrol_synth_OHMeBilane_synth"/>
    <property type="match status" value="1"/>
</dbReference>
<comment type="similarity">
    <text evidence="3">Belongs to the HMBS family.</text>
</comment>
<sequence length="347" mass="37792">MTRPVRRLRVGTRESALAMIQTKFVVDKLRALYPENEFVIVGMTTKGDQILDTSLSKIGGKSLFTSELEAALSEEKVDFLVHSLKDVPTTLPKGLCIGAIIEREDPSDAVVFPEGSTLTSLDQLEQGAKVGTSSLRRVAQLRRCYKHLEFVSIRGNLNTRLQKLDKREKYDALVLAASGLYRLNMSDRISHILPPDLCLHAVGQGALAVECRSDDAVIQDLIRPLNHRATALRCLAERCFMNRLEGGCSVPLGVSSAMNDSGVLTLKGGVFAFDGGDAIIEEHEVTLIPAAQRGQGEPHMGILCFDLAAADVDEALRLGSKLATTLIKHGAKELLDKAREDAKLSSF</sequence>
<feature type="domain" description="Porphobilinogen deaminase N-terminal" evidence="8">
    <location>
        <begin position="8"/>
        <end position="219"/>
    </location>
</feature>
<reference evidence="10 11" key="1">
    <citation type="journal article" date="2017" name="Gigascience">
        <title>Draft genome of the honey bee ectoparasitic mite, Tropilaelaps mercedesae, is shaped by the parasitic life history.</title>
        <authorList>
            <person name="Dong X."/>
            <person name="Armstrong S.D."/>
            <person name="Xia D."/>
            <person name="Makepeace B.L."/>
            <person name="Darby A.C."/>
            <person name="Kadowaki T."/>
        </authorList>
    </citation>
    <scope>NUCLEOTIDE SEQUENCE [LARGE SCALE GENOMIC DNA]</scope>
    <source>
        <strain evidence="10">Wuxi-XJTLU</strain>
    </source>
</reference>
<dbReference type="UniPathway" id="UPA00251">
    <property type="reaction ID" value="UER00319"/>
</dbReference>
<evidence type="ECO:0000256" key="5">
    <source>
        <dbReference type="ARBA" id="ARBA00022679"/>
    </source>
</evidence>
<dbReference type="STRING" id="418985.A0A1V9XNH8"/>
<evidence type="ECO:0000256" key="2">
    <source>
        <dbReference type="ARBA" id="ARBA00004735"/>
    </source>
</evidence>
<dbReference type="GO" id="GO:0005737">
    <property type="term" value="C:cytoplasm"/>
    <property type="evidence" value="ECO:0007669"/>
    <property type="project" value="TreeGrafter"/>
</dbReference>
<dbReference type="GO" id="GO:0004418">
    <property type="term" value="F:hydroxymethylbilane synthase activity"/>
    <property type="evidence" value="ECO:0007669"/>
    <property type="project" value="UniProtKB-EC"/>
</dbReference>
<dbReference type="PANTHER" id="PTHR11557">
    <property type="entry name" value="PORPHOBILINOGEN DEAMINASE"/>
    <property type="match status" value="1"/>
</dbReference>
<dbReference type="Proteomes" id="UP000192247">
    <property type="component" value="Unassembled WGS sequence"/>
</dbReference>
<dbReference type="PROSITE" id="PS00533">
    <property type="entry name" value="PORPHOBILINOGEN_DEAM"/>
    <property type="match status" value="1"/>
</dbReference>
<dbReference type="SUPFAM" id="SSF53850">
    <property type="entry name" value="Periplasmic binding protein-like II"/>
    <property type="match status" value="1"/>
</dbReference>
<protein>
    <recommendedName>
        <fullName evidence="4">hydroxymethylbilane synthase</fullName>
        <ecNumber evidence="4">2.5.1.61</ecNumber>
    </recommendedName>
    <alternativeName>
        <fullName evidence="7">Hydroxymethylbilane synthase</fullName>
    </alternativeName>
</protein>
<dbReference type="InParanoid" id="A0A1V9XNH8"/>
<dbReference type="InterPro" id="IPR000860">
    <property type="entry name" value="HemC"/>
</dbReference>
<evidence type="ECO:0000256" key="4">
    <source>
        <dbReference type="ARBA" id="ARBA00012655"/>
    </source>
</evidence>
<dbReference type="OrthoDB" id="564646at2759"/>
<dbReference type="EMBL" id="MNPL01006936">
    <property type="protein sequence ID" value="OQR75059.1"/>
    <property type="molecule type" value="Genomic_DNA"/>
</dbReference>
<gene>
    <name evidence="10" type="ORF">BIW11_08669</name>
</gene>
<proteinExistence type="inferred from homology"/>
<evidence type="ECO:0000256" key="7">
    <source>
        <dbReference type="ARBA" id="ARBA00033064"/>
    </source>
</evidence>
<dbReference type="InterPro" id="IPR036803">
    <property type="entry name" value="Porphobilinogen_deaminase_C_sf"/>
</dbReference>
<dbReference type="NCBIfam" id="TIGR00212">
    <property type="entry name" value="hemC"/>
    <property type="match status" value="1"/>
</dbReference>
<comment type="pathway">
    <text evidence="2">Porphyrin-containing compound metabolism; protoporphyrin-IX biosynthesis; coproporphyrinogen-III from 5-aminolevulinate: step 2/4.</text>
</comment>
<evidence type="ECO:0000259" key="9">
    <source>
        <dbReference type="Pfam" id="PF03900"/>
    </source>
</evidence>
<dbReference type="SUPFAM" id="SSF54782">
    <property type="entry name" value="Porphobilinogen deaminase (hydroxymethylbilane synthase), C-terminal domain"/>
    <property type="match status" value="1"/>
</dbReference>
<evidence type="ECO:0000256" key="6">
    <source>
        <dbReference type="ARBA" id="ARBA00023244"/>
    </source>
</evidence>
<dbReference type="InterPro" id="IPR022419">
    <property type="entry name" value="Porphobilin_deaminase_cofac_BS"/>
</dbReference>
<evidence type="ECO:0000313" key="10">
    <source>
        <dbReference type="EMBL" id="OQR75059.1"/>
    </source>
</evidence>
<dbReference type="PRINTS" id="PR00151">
    <property type="entry name" value="PORPHBDMNASE"/>
</dbReference>
<keyword evidence="6" id="KW-0627">Porphyrin biosynthesis</keyword>
<comment type="caution">
    <text evidence="10">The sequence shown here is derived from an EMBL/GenBank/DDBJ whole genome shotgun (WGS) entry which is preliminary data.</text>
</comment>
<name>A0A1V9XNH8_9ACAR</name>